<keyword evidence="6" id="KW-0539">Nucleus</keyword>
<protein>
    <submittedName>
        <fullName evidence="8">HemK methyltransferase member 2</fullName>
    </submittedName>
</protein>
<reference evidence="8" key="1">
    <citation type="submission" date="2020-05" db="EMBL/GenBank/DDBJ databases">
        <title>Phylogenomic resolution of chytrid fungi.</title>
        <authorList>
            <person name="Stajich J.E."/>
            <person name="Amses K."/>
            <person name="Simmons R."/>
            <person name="Seto K."/>
            <person name="Myers J."/>
            <person name="Bonds A."/>
            <person name="Quandt C.A."/>
            <person name="Barry K."/>
            <person name="Liu P."/>
            <person name="Grigoriev I."/>
            <person name="Longcore J.E."/>
            <person name="James T.Y."/>
        </authorList>
    </citation>
    <scope>NUCLEOTIDE SEQUENCE</scope>
    <source>
        <strain evidence="8">PLAUS21</strain>
    </source>
</reference>
<dbReference type="GO" id="GO:0032259">
    <property type="term" value="P:methylation"/>
    <property type="evidence" value="ECO:0007669"/>
    <property type="project" value="UniProtKB-KW"/>
</dbReference>
<keyword evidence="4" id="KW-0808">Transferase</keyword>
<dbReference type="GO" id="GO:0035657">
    <property type="term" value="C:eRF1 methyltransferase complex"/>
    <property type="evidence" value="ECO:0007669"/>
    <property type="project" value="TreeGrafter"/>
</dbReference>
<dbReference type="InterPro" id="IPR002052">
    <property type="entry name" value="DNA_methylase_N6_adenine_CS"/>
</dbReference>
<comment type="similarity">
    <text evidence="2">Belongs to the eukaryotic/archaeal PrmC-related family.</text>
</comment>
<evidence type="ECO:0000256" key="5">
    <source>
        <dbReference type="ARBA" id="ARBA00022691"/>
    </source>
</evidence>
<sequence>MKTPKLNLTRKEFDKVYEPCEDSFLFLDLLEQEIGYLKELDPLKILEVGSGSGIIITFIAQLLGNDRCYFSTDINPFACKATLKTTILNNVNVDIINTKFIDGINQKFDLCLFNPPYVVTTNEEITGDLQRSWAGGIDGRVVIDEFLSRLDDITRVCYLLVINENNPNEIMEIMNSRGWKSEKVIYRAVGWEGQSILKFVKQ</sequence>
<dbReference type="GO" id="GO:0005634">
    <property type="term" value="C:nucleus"/>
    <property type="evidence" value="ECO:0007669"/>
    <property type="project" value="UniProtKB-SubCell"/>
</dbReference>
<evidence type="ECO:0000256" key="4">
    <source>
        <dbReference type="ARBA" id="ARBA00022679"/>
    </source>
</evidence>
<evidence type="ECO:0000313" key="9">
    <source>
        <dbReference type="Proteomes" id="UP001210925"/>
    </source>
</evidence>
<dbReference type="InterPro" id="IPR029063">
    <property type="entry name" value="SAM-dependent_MTases_sf"/>
</dbReference>
<feature type="domain" description="Methyltransferase small" evidence="7">
    <location>
        <begin position="42"/>
        <end position="122"/>
    </location>
</feature>
<comment type="subcellular location">
    <subcellularLocation>
        <location evidence="1">Nucleus</location>
    </subcellularLocation>
</comment>
<comment type="caution">
    <text evidence="8">The sequence shown here is derived from an EMBL/GenBank/DDBJ whole genome shotgun (WGS) entry which is preliminary data.</text>
</comment>
<evidence type="ECO:0000256" key="1">
    <source>
        <dbReference type="ARBA" id="ARBA00004123"/>
    </source>
</evidence>
<dbReference type="FunFam" id="3.40.50.150:FF:000077">
    <property type="entry name" value="HemK methyltransferase family member 2"/>
    <property type="match status" value="1"/>
</dbReference>
<keyword evidence="5" id="KW-0949">S-adenosyl-L-methionine</keyword>
<dbReference type="Pfam" id="PF05175">
    <property type="entry name" value="MTS"/>
    <property type="match status" value="1"/>
</dbReference>
<dbReference type="GO" id="GO:0008757">
    <property type="term" value="F:S-adenosylmethionine-dependent methyltransferase activity"/>
    <property type="evidence" value="ECO:0007669"/>
    <property type="project" value="TreeGrafter"/>
</dbReference>
<dbReference type="InterPro" id="IPR004557">
    <property type="entry name" value="PrmC-related"/>
</dbReference>
<evidence type="ECO:0000313" key="8">
    <source>
        <dbReference type="EMBL" id="KAJ3252173.1"/>
    </source>
</evidence>
<dbReference type="CDD" id="cd02440">
    <property type="entry name" value="AdoMet_MTases"/>
    <property type="match status" value="1"/>
</dbReference>
<accession>A0AAD5UA13</accession>
<dbReference type="Proteomes" id="UP001210925">
    <property type="component" value="Unassembled WGS sequence"/>
</dbReference>
<keyword evidence="3 8" id="KW-0489">Methyltransferase</keyword>
<dbReference type="PANTHER" id="PTHR45875:SF1">
    <property type="entry name" value="METHYLTRANSFERASE N6AMT1"/>
    <property type="match status" value="1"/>
</dbReference>
<evidence type="ECO:0000256" key="6">
    <source>
        <dbReference type="ARBA" id="ARBA00023242"/>
    </source>
</evidence>
<evidence type="ECO:0000259" key="7">
    <source>
        <dbReference type="Pfam" id="PF05175"/>
    </source>
</evidence>
<dbReference type="InterPro" id="IPR052190">
    <property type="entry name" value="Euk-Arch_PrmC-MTase"/>
</dbReference>
<gene>
    <name evidence="8" type="primary">N6AMT1</name>
    <name evidence="8" type="ORF">HK103_001784</name>
</gene>
<dbReference type="AlphaFoldDB" id="A0AAD5UA13"/>
<evidence type="ECO:0000256" key="3">
    <source>
        <dbReference type="ARBA" id="ARBA00022603"/>
    </source>
</evidence>
<keyword evidence="9" id="KW-1185">Reference proteome</keyword>
<dbReference type="InterPro" id="IPR007848">
    <property type="entry name" value="Small_mtfrase_dom"/>
</dbReference>
<dbReference type="NCBIfam" id="TIGR00537">
    <property type="entry name" value="hemK_rel_arch"/>
    <property type="match status" value="1"/>
</dbReference>
<dbReference type="SUPFAM" id="SSF53335">
    <property type="entry name" value="S-adenosyl-L-methionine-dependent methyltransferases"/>
    <property type="match status" value="1"/>
</dbReference>
<dbReference type="PROSITE" id="PS00092">
    <property type="entry name" value="N6_MTASE"/>
    <property type="match status" value="1"/>
</dbReference>
<dbReference type="EMBL" id="JADGKB010000151">
    <property type="protein sequence ID" value="KAJ3252173.1"/>
    <property type="molecule type" value="Genomic_DNA"/>
</dbReference>
<organism evidence="8 9">
    <name type="scientific">Boothiomyces macroporosus</name>
    <dbReference type="NCBI Taxonomy" id="261099"/>
    <lineage>
        <taxon>Eukaryota</taxon>
        <taxon>Fungi</taxon>
        <taxon>Fungi incertae sedis</taxon>
        <taxon>Chytridiomycota</taxon>
        <taxon>Chytridiomycota incertae sedis</taxon>
        <taxon>Chytridiomycetes</taxon>
        <taxon>Rhizophydiales</taxon>
        <taxon>Terramycetaceae</taxon>
        <taxon>Boothiomyces</taxon>
    </lineage>
</organism>
<proteinExistence type="inferred from homology"/>
<dbReference type="Gene3D" id="3.40.50.150">
    <property type="entry name" value="Vaccinia Virus protein VP39"/>
    <property type="match status" value="1"/>
</dbReference>
<dbReference type="PANTHER" id="PTHR45875">
    <property type="entry name" value="METHYLTRANSFERASE N6AMT1"/>
    <property type="match status" value="1"/>
</dbReference>
<name>A0AAD5UA13_9FUNG</name>
<evidence type="ECO:0000256" key="2">
    <source>
        <dbReference type="ARBA" id="ARBA00006149"/>
    </source>
</evidence>
<dbReference type="GO" id="GO:0003676">
    <property type="term" value="F:nucleic acid binding"/>
    <property type="evidence" value="ECO:0007669"/>
    <property type="project" value="InterPro"/>
</dbReference>
<dbReference type="GO" id="GO:0008276">
    <property type="term" value="F:protein methyltransferase activity"/>
    <property type="evidence" value="ECO:0007669"/>
    <property type="project" value="TreeGrafter"/>
</dbReference>